<evidence type="ECO:0000256" key="6">
    <source>
        <dbReference type="ARBA" id="ARBA00023122"/>
    </source>
</evidence>
<evidence type="ECO:0000259" key="11">
    <source>
        <dbReference type="PROSITE" id="PS51371"/>
    </source>
</evidence>
<dbReference type="PROSITE" id="PS51371">
    <property type="entry name" value="CBS"/>
    <property type="match status" value="1"/>
</dbReference>
<dbReference type="CDD" id="cd04590">
    <property type="entry name" value="CBS_pair_CorC_HlyC_assoc"/>
    <property type="match status" value="1"/>
</dbReference>
<comment type="similarity">
    <text evidence="2">Belongs to the UPF0053 family.</text>
</comment>
<feature type="transmembrane region" description="Helical" evidence="10">
    <location>
        <begin position="114"/>
        <end position="136"/>
    </location>
</feature>
<organism evidence="13 14">
    <name type="scientific">Marinococcus luteus</name>
    <dbReference type="NCBI Taxonomy" id="1122204"/>
    <lineage>
        <taxon>Bacteria</taxon>
        <taxon>Bacillati</taxon>
        <taxon>Bacillota</taxon>
        <taxon>Bacilli</taxon>
        <taxon>Bacillales</taxon>
        <taxon>Bacillaceae</taxon>
        <taxon>Marinococcus</taxon>
    </lineage>
</organism>
<dbReference type="PROSITE" id="PS51846">
    <property type="entry name" value="CNNM"/>
    <property type="match status" value="1"/>
</dbReference>
<keyword evidence="7 9" id="KW-0472">Membrane</keyword>
<dbReference type="Gene3D" id="3.10.580.10">
    <property type="entry name" value="CBS-domain"/>
    <property type="match status" value="1"/>
</dbReference>
<keyword evidence="6 8" id="KW-0129">CBS domain</keyword>
<evidence type="ECO:0000256" key="5">
    <source>
        <dbReference type="ARBA" id="ARBA00022989"/>
    </source>
</evidence>
<comment type="subcellular location">
    <subcellularLocation>
        <location evidence="1">Membrane</location>
        <topology evidence="1">Multi-pass membrane protein</topology>
    </subcellularLocation>
</comment>
<keyword evidence="14" id="KW-1185">Reference proteome</keyword>
<dbReference type="GO" id="GO:0005886">
    <property type="term" value="C:plasma membrane"/>
    <property type="evidence" value="ECO:0007669"/>
    <property type="project" value="TreeGrafter"/>
</dbReference>
<evidence type="ECO:0000256" key="10">
    <source>
        <dbReference type="SAM" id="Phobius"/>
    </source>
</evidence>
<evidence type="ECO:0000256" key="2">
    <source>
        <dbReference type="ARBA" id="ARBA00006337"/>
    </source>
</evidence>
<proteinExistence type="inferred from homology"/>
<evidence type="ECO:0000256" key="3">
    <source>
        <dbReference type="ARBA" id="ARBA00022692"/>
    </source>
</evidence>
<evidence type="ECO:0000256" key="7">
    <source>
        <dbReference type="ARBA" id="ARBA00023136"/>
    </source>
</evidence>
<dbReference type="SUPFAM" id="SSF56176">
    <property type="entry name" value="FAD-binding/transporter-associated domain-like"/>
    <property type="match status" value="1"/>
</dbReference>
<dbReference type="InterPro" id="IPR016169">
    <property type="entry name" value="FAD-bd_PCMH_sub2"/>
</dbReference>
<protein>
    <submittedName>
        <fullName evidence="13">Mg2+ and Co2+ transporter CorB, contains DUF21, CBS pair, and CorC-HlyC domains</fullName>
    </submittedName>
</protein>
<evidence type="ECO:0000256" key="8">
    <source>
        <dbReference type="PROSITE-ProRule" id="PRU00703"/>
    </source>
</evidence>
<dbReference type="EMBL" id="FNNC01000007">
    <property type="protein sequence ID" value="SDW95487.1"/>
    <property type="molecule type" value="Genomic_DNA"/>
</dbReference>
<evidence type="ECO:0000313" key="13">
    <source>
        <dbReference type="EMBL" id="SDW95487.1"/>
    </source>
</evidence>
<dbReference type="Gene3D" id="3.30.465.10">
    <property type="match status" value="1"/>
</dbReference>
<name>A0A1H2XRM5_9BACI</name>
<dbReference type="Proteomes" id="UP000199488">
    <property type="component" value="Unassembled WGS sequence"/>
</dbReference>
<dbReference type="InterPro" id="IPR005170">
    <property type="entry name" value="Transptr-assoc_dom"/>
</dbReference>
<dbReference type="RefSeq" id="WP_091616559.1">
    <property type="nucleotide sequence ID" value="NZ_FNNC01000007.1"/>
</dbReference>
<evidence type="ECO:0000256" key="4">
    <source>
        <dbReference type="ARBA" id="ARBA00022737"/>
    </source>
</evidence>
<feature type="transmembrane region" description="Helical" evidence="10">
    <location>
        <begin position="82"/>
        <end position="102"/>
    </location>
</feature>
<dbReference type="SMART" id="SM01091">
    <property type="entry name" value="CorC_HlyC"/>
    <property type="match status" value="1"/>
</dbReference>
<dbReference type="Pfam" id="PF03471">
    <property type="entry name" value="CorC_HlyC"/>
    <property type="match status" value="1"/>
</dbReference>
<reference evidence="13 14" key="1">
    <citation type="submission" date="2016-10" db="EMBL/GenBank/DDBJ databases">
        <authorList>
            <person name="de Groot N.N."/>
        </authorList>
    </citation>
    <scope>NUCLEOTIDE SEQUENCE [LARGE SCALE GENOMIC DNA]</scope>
    <source>
        <strain evidence="13 14">DSM 23126</strain>
    </source>
</reference>
<dbReference type="InterPro" id="IPR002550">
    <property type="entry name" value="CNNM"/>
</dbReference>
<evidence type="ECO:0000256" key="1">
    <source>
        <dbReference type="ARBA" id="ARBA00004141"/>
    </source>
</evidence>
<gene>
    <name evidence="13" type="ORF">SAMN05421781_2884</name>
</gene>
<keyword evidence="3 9" id="KW-0812">Transmembrane</keyword>
<feature type="domain" description="CNNM transmembrane" evidence="12">
    <location>
        <begin position="1"/>
        <end position="179"/>
    </location>
</feature>
<evidence type="ECO:0000256" key="9">
    <source>
        <dbReference type="PROSITE-ProRule" id="PRU01193"/>
    </source>
</evidence>
<dbReference type="InterPro" id="IPR000644">
    <property type="entry name" value="CBS_dom"/>
</dbReference>
<evidence type="ECO:0000259" key="12">
    <source>
        <dbReference type="PROSITE" id="PS51846"/>
    </source>
</evidence>
<dbReference type="GO" id="GO:0050660">
    <property type="term" value="F:flavin adenine dinucleotide binding"/>
    <property type="evidence" value="ECO:0007669"/>
    <property type="project" value="InterPro"/>
</dbReference>
<dbReference type="PANTHER" id="PTHR22777">
    <property type="entry name" value="HEMOLYSIN-RELATED"/>
    <property type="match status" value="1"/>
</dbReference>
<sequence>MIAVIIFFLFVSFFLSGSETALTAANRARMQSRAEENDKRAKNLLKLTRKPDELITAILIGNNISNIMLPTLVTVLALNYDFSVGIATAILTFVLIIFAEVLPKSIAATFADKVAYIVAPVIAVLVFIFKPLTFLLNSFTRGVIKLITRGEGPSQTYSREEIKTMVDVASSEGTFEKQEQDRIKRVIDFYRKDIRDVLKVPRMEITGIPIESGFQEVRDITINHNHTRYPVYNDNMDHIVGVFHAKLLLIWAEQNDKTLNDFIDNNPLYVVETNSVDNVFKRMLNEQKHLAVVLDEYGGTMGMVTQEDIIEAMIGQEIEDEHDTRSEQLIEELTDEVIICDGKLAISRFNEIFNTRVEEEEDIIAGLLYREFDHIPEEGETFQYENLHFEVLTMDNNQIKRVRVVKEEEEEED</sequence>
<dbReference type="Pfam" id="PF00571">
    <property type="entry name" value="CBS"/>
    <property type="match status" value="1"/>
</dbReference>
<dbReference type="SUPFAM" id="SSF54631">
    <property type="entry name" value="CBS-domain pair"/>
    <property type="match status" value="1"/>
</dbReference>
<keyword evidence="4" id="KW-0677">Repeat</keyword>
<dbReference type="InterPro" id="IPR046342">
    <property type="entry name" value="CBS_dom_sf"/>
</dbReference>
<evidence type="ECO:0000313" key="14">
    <source>
        <dbReference type="Proteomes" id="UP000199488"/>
    </source>
</evidence>
<dbReference type="AlphaFoldDB" id="A0A1H2XRM5"/>
<accession>A0A1H2XRM5</accession>
<dbReference type="PANTHER" id="PTHR22777:SF17">
    <property type="entry name" value="UPF0053 PROTEIN SLL0260"/>
    <property type="match status" value="1"/>
</dbReference>
<feature type="domain" description="CBS" evidence="11">
    <location>
        <begin position="263"/>
        <end position="321"/>
    </location>
</feature>
<dbReference type="OrthoDB" id="9798188at2"/>
<dbReference type="Pfam" id="PF01595">
    <property type="entry name" value="CNNM"/>
    <property type="match status" value="1"/>
</dbReference>
<keyword evidence="5 9" id="KW-1133">Transmembrane helix</keyword>
<dbReference type="InterPro" id="IPR036318">
    <property type="entry name" value="FAD-bd_PCMH-like_sf"/>
</dbReference>
<dbReference type="InterPro" id="IPR044751">
    <property type="entry name" value="Ion_transp-like_CBS"/>
</dbReference>